<protein>
    <submittedName>
        <fullName evidence="1">Uncharacterized protein</fullName>
    </submittedName>
</protein>
<organism evidence="1">
    <name type="scientific">marine metagenome</name>
    <dbReference type="NCBI Taxonomy" id="408172"/>
    <lineage>
        <taxon>unclassified sequences</taxon>
        <taxon>metagenomes</taxon>
        <taxon>ecological metagenomes</taxon>
    </lineage>
</organism>
<sequence>FVHHQGNIEMFSFFHGMIFVAKDK</sequence>
<reference evidence="1" key="1">
    <citation type="submission" date="2018-05" db="EMBL/GenBank/DDBJ databases">
        <authorList>
            <person name="Lanie J.A."/>
            <person name="Ng W.-L."/>
            <person name="Kazmierczak K.M."/>
            <person name="Andrzejewski T.M."/>
            <person name="Davidsen T.M."/>
            <person name="Wayne K.J."/>
            <person name="Tettelin H."/>
            <person name="Glass J.I."/>
            <person name="Rusch D."/>
            <person name="Podicherti R."/>
            <person name="Tsui H.-C.T."/>
            <person name="Winkler M.E."/>
        </authorList>
    </citation>
    <scope>NUCLEOTIDE SEQUENCE</scope>
</reference>
<evidence type="ECO:0000313" key="1">
    <source>
        <dbReference type="EMBL" id="SVC83439.1"/>
    </source>
</evidence>
<proteinExistence type="predicted"/>
<name>A0A382QD12_9ZZZZ</name>
<feature type="non-terminal residue" evidence="1">
    <location>
        <position position="1"/>
    </location>
</feature>
<accession>A0A382QD12</accession>
<gene>
    <name evidence="1" type="ORF">METZ01_LOCUS336293</name>
</gene>
<dbReference type="AlphaFoldDB" id="A0A382QD12"/>
<dbReference type="EMBL" id="UINC01113673">
    <property type="protein sequence ID" value="SVC83439.1"/>
    <property type="molecule type" value="Genomic_DNA"/>
</dbReference>